<dbReference type="InterPro" id="IPR009057">
    <property type="entry name" value="Homeodomain-like_sf"/>
</dbReference>
<organism evidence="5 6">
    <name type="scientific">Nocardia acididurans</name>
    <dbReference type="NCBI Taxonomy" id="2802282"/>
    <lineage>
        <taxon>Bacteria</taxon>
        <taxon>Bacillati</taxon>
        <taxon>Actinomycetota</taxon>
        <taxon>Actinomycetes</taxon>
        <taxon>Mycobacteriales</taxon>
        <taxon>Nocardiaceae</taxon>
        <taxon>Nocardia</taxon>
    </lineage>
</organism>
<keyword evidence="1" id="KW-0805">Transcription regulation</keyword>
<evidence type="ECO:0000256" key="2">
    <source>
        <dbReference type="ARBA" id="ARBA00023125"/>
    </source>
</evidence>
<name>A0ABS1MG28_9NOCA</name>
<dbReference type="PROSITE" id="PS01124">
    <property type="entry name" value="HTH_ARAC_FAMILY_2"/>
    <property type="match status" value="1"/>
</dbReference>
<comment type="caution">
    <text evidence="5">The sequence shown here is derived from an EMBL/GenBank/DDBJ whole genome shotgun (WGS) entry which is preliminary data.</text>
</comment>
<evidence type="ECO:0000313" key="6">
    <source>
        <dbReference type="Proteomes" id="UP000602198"/>
    </source>
</evidence>
<feature type="domain" description="HTH araC/xylS-type" evidence="4">
    <location>
        <begin position="239"/>
        <end position="335"/>
    </location>
</feature>
<dbReference type="Pfam" id="PF12833">
    <property type="entry name" value="HTH_18"/>
    <property type="match status" value="1"/>
</dbReference>
<accession>A0ABS1MG28</accession>
<reference evidence="5 6" key="1">
    <citation type="submission" date="2021-01" db="EMBL/GenBank/DDBJ databases">
        <title>WGS of actinomycetes isolated from Thailand.</title>
        <authorList>
            <person name="Thawai C."/>
        </authorList>
    </citation>
    <scope>NUCLEOTIDE SEQUENCE [LARGE SCALE GENOMIC DNA]</scope>
    <source>
        <strain evidence="5 6">LPG 2</strain>
    </source>
</reference>
<dbReference type="PANTHER" id="PTHR47894">
    <property type="entry name" value="HTH-TYPE TRANSCRIPTIONAL REGULATOR GADX"/>
    <property type="match status" value="1"/>
</dbReference>
<dbReference type="InterPro" id="IPR018060">
    <property type="entry name" value="HTH_AraC"/>
</dbReference>
<dbReference type="Gene3D" id="1.10.10.60">
    <property type="entry name" value="Homeodomain-like"/>
    <property type="match status" value="1"/>
</dbReference>
<keyword evidence="2" id="KW-0238">DNA-binding</keyword>
<evidence type="ECO:0000256" key="1">
    <source>
        <dbReference type="ARBA" id="ARBA00023015"/>
    </source>
</evidence>
<sequence>MDKHAPDNRLRSAGGAAIVVDVGVDHGISVRRLLRGSELSEAQLRDSTAEIQTWQEMAVIRNLLESSESSGLGLEAGLRYTIVSTGAWAQAFEYCSTLRQAIQLGIRYSELTHSFCRMSLRDAVDDVEFHVEADGLPEDVRIFSIERSLCAGLMMYRAVVPEVPVTRLALNYPRPPGRARYAEISGVEPVFDAAESFAGLDRTLMDMPLARANASTARWYEQQARNLLGQRRPGTGFAGRTREFLLDNPNHIPSAVETAAHFEISVRSLNRRLTAEGVTFRELLEQTREQLAEEMLRAGYSVEQTSRRLGYAEPASFQHAFRRWKGISPGRYARTK</sequence>
<dbReference type="SMART" id="SM00342">
    <property type="entry name" value="HTH_ARAC"/>
    <property type="match status" value="1"/>
</dbReference>
<proteinExistence type="predicted"/>
<keyword evidence="6" id="KW-1185">Reference proteome</keyword>
<keyword evidence="3" id="KW-0804">Transcription</keyword>
<dbReference type="Proteomes" id="UP000602198">
    <property type="component" value="Unassembled WGS sequence"/>
</dbReference>
<evidence type="ECO:0000313" key="5">
    <source>
        <dbReference type="EMBL" id="MBL1079608.1"/>
    </source>
</evidence>
<dbReference type="SUPFAM" id="SSF46689">
    <property type="entry name" value="Homeodomain-like"/>
    <property type="match status" value="1"/>
</dbReference>
<dbReference type="EMBL" id="JAERRJ010000018">
    <property type="protein sequence ID" value="MBL1079608.1"/>
    <property type="molecule type" value="Genomic_DNA"/>
</dbReference>
<gene>
    <name evidence="5" type="ORF">JK358_34910</name>
</gene>
<evidence type="ECO:0000259" key="4">
    <source>
        <dbReference type="PROSITE" id="PS01124"/>
    </source>
</evidence>
<protein>
    <submittedName>
        <fullName evidence="5">AraC family transcriptional regulator</fullName>
    </submittedName>
</protein>
<dbReference type="Pfam" id="PF12625">
    <property type="entry name" value="Arabinose_bd"/>
    <property type="match status" value="1"/>
</dbReference>
<dbReference type="InterPro" id="IPR032687">
    <property type="entry name" value="AraC-type_N"/>
</dbReference>
<dbReference type="RefSeq" id="WP_201956609.1">
    <property type="nucleotide sequence ID" value="NZ_JAERRJ010000018.1"/>
</dbReference>
<evidence type="ECO:0000256" key="3">
    <source>
        <dbReference type="ARBA" id="ARBA00023163"/>
    </source>
</evidence>
<dbReference type="PANTHER" id="PTHR47894:SF1">
    <property type="entry name" value="HTH-TYPE TRANSCRIPTIONAL REGULATOR VQSM"/>
    <property type="match status" value="1"/>
</dbReference>